<name>A0A2W2ECM4_9ACTN</name>
<evidence type="ECO:0000313" key="1">
    <source>
        <dbReference type="EMBL" id="PZG02574.1"/>
    </source>
</evidence>
<evidence type="ECO:0000313" key="2">
    <source>
        <dbReference type="Proteomes" id="UP000248924"/>
    </source>
</evidence>
<dbReference type="AlphaFoldDB" id="A0A2W2ECM4"/>
<dbReference type="GO" id="GO:0051301">
    <property type="term" value="P:cell division"/>
    <property type="evidence" value="ECO:0007669"/>
    <property type="project" value="UniProtKB-KW"/>
</dbReference>
<proteinExistence type="predicted"/>
<reference evidence="1 2" key="1">
    <citation type="submission" date="2018-01" db="EMBL/GenBank/DDBJ databases">
        <title>Draft genome sequence of Jishengella sp. NA12.</title>
        <authorList>
            <person name="Sahin N."/>
            <person name="Ay H."/>
            <person name="Saygin H."/>
        </authorList>
    </citation>
    <scope>NUCLEOTIDE SEQUENCE [LARGE SCALE GENOMIC DNA]</scope>
    <source>
        <strain evidence="1 2">NA12</strain>
    </source>
</reference>
<gene>
    <name evidence="1" type="ORF">C1I95_34280</name>
</gene>
<comment type="caution">
    <text evidence="1">The sequence shown here is derived from an EMBL/GenBank/DDBJ whole genome shotgun (WGS) entry which is preliminary data.</text>
</comment>
<protein>
    <submittedName>
        <fullName evidence="1">Cell division protein FtsK</fullName>
    </submittedName>
</protein>
<feature type="non-terminal residue" evidence="1">
    <location>
        <position position="1"/>
    </location>
</feature>
<accession>A0A2W2ECM4</accession>
<dbReference type="Proteomes" id="UP000248924">
    <property type="component" value="Unassembled WGS sequence"/>
</dbReference>
<organism evidence="1 2">
    <name type="scientific">Micromonospora craterilacus</name>
    <dbReference type="NCBI Taxonomy" id="1655439"/>
    <lineage>
        <taxon>Bacteria</taxon>
        <taxon>Bacillati</taxon>
        <taxon>Actinomycetota</taxon>
        <taxon>Actinomycetes</taxon>
        <taxon>Micromonosporales</taxon>
        <taxon>Micromonosporaceae</taxon>
        <taxon>Micromonospora</taxon>
    </lineage>
</organism>
<keyword evidence="2" id="KW-1185">Reference proteome</keyword>
<keyword evidence="1" id="KW-0131">Cell cycle</keyword>
<keyword evidence="1" id="KW-0132">Cell division</keyword>
<dbReference type="EMBL" id="POTY01000532">
    <property type="protein sequence ID" value="PZG02574.1"/>
    <property type="molecule type" value="Genomic_DNA"/>
</dbReference>
<sequence length="135" mass="14431">AGAGNGSPGRNYLVVFGMDAAAGLLAETDPATFRSGHDDLRALLRQGPGHGVHLLGWWRGLRRLADDLGGTQNRDDVACLVALNVPGTELGLHLGVHDLAYTPRADRALLVDRHDQRVRLIVPFARDGHGSDGQE</sequence>